<evidence type="ECO:0000313" key="2">
    <source>
        <dbReference type="WBParaSite" id="PSU_v2.g21024.t1"/>
    </source>
</evidence>
<evidence type="ECO:0000313" key="1">
    <source>
        <dbReference type="Proteomes" id="UP000887577"/>
    </source>
</evidence>
<protein>
    <submittedName>
        <fullName evidence="2">Uncharacterized protein</fullName>
    </submittedName>
</protein>
<organism evidence="1 2">
    <name type="scientific">Panagrolaimus superbus</name>
    <dbReference type="NCBI Taxonomy" id="310955"/>
    <lineage>
        <taxon>Eukaryota</taxon>
        <taxon>Metazoa</taxon>
        <taxon>Ecdysozoa</taxon>
        <taxon>Nematoda</taxon>
        <taxon>Chromadorea</taxon>
        <taxon>Rhabditida</taxon>
        <taxon>Tylenchina</taxon>
        <taxon>Panagrolaimomorpha</taxon>
        <taxon>Panagrolaimoidea</taxon>
        <taxon>Panagrolaimidae</taxon>
        <taxon>Panagrolaimus</taxon>
    </lineage>
</organism>
<dbReference type="AlphaFoldDB" id="A0A914YKZ8"/>
<name>A0A914YKZ8_9BILA</name>
<reference evidence="2" key="1">
    <citation type="submission" date="2022-11" db="UniProtKB">
        <authorList>
            <consortium name="WormBaseParasite"/>
        </authorList>
    </citation>
    <scope>IDENTIFICATION</scope>
</reference>
<accession>A0A914YKZ8</accession>
<dbReference type="Proteomes" id="UP000887577">
    <property type="component" value="Unplaced"/>
</dbReference>
<dbReference type="WBParaSite" id="PSU_v2.g21024.t1">
    <property type="protein sequence ID" value="PSU_v2.g21024.t1"/>
    <property type="gene ID" value="PSU_v2.g21024"/>
</dbReference>
<proteinExistence type="predicted"/>
<sequence length="109" mass="11865">MGALGSVVCGMLYTIVPFVLWREAQEHVSMDTDNTEHTRALLRLTPKTANYIPASSAQAHWALHSLSPGALDRCELGGRVFRLDSCSCFAAVFCKLDLESMHSLAALSP</sequence>
<keyword evidence="1" id="KW-1185">Reference proteome</keyword>